<protein>
    <submittedName>
        <fullName evidence="1">Uncharacterized protein</fullName>
    </submittedName>
</protein>
<evidence type="ECO:0000313" key="1">
    <source>
        <dbReference type="EMBL" id="PTB40384.1"/>
    </source>
</evidence>
<dbReference type="EMBL" id="KZ679263">
    <property type="protein sequence ID" value="PTB40384.1"/>
    <property type="molecule type" value="Genomic_DNA"/>
</dbReference>
<keyword evidence="2" id="KW-1185">Reference proteome</keyword>
<name>A0A2T3Z6F9_TRIA4</name>
<organism evidence="1 2">
    <name type="scientific">Trichoderma asperellum (strain ATCC 204424 / CBS 433.97 / NBRC 101777)</name>
    <dbReference type="NCBI Taxonomy" id="1042311"/>
    <lineage>
        <taxon>Eukaryota</taxon>
        <taxon>Fungi</taxon>
        <taxon>Dikarya</taxon>
        <taxon>Ascomycota</taxon>
        <taxon>Pezizomycotina</taxon>
        <taxon>Sordariomycetes</taxon>
        <taxon>Hypocreomycetidae</taxon>
        <taxon>Hypocreales</taxon>
        <taxon>Hypocreaceae</taxon>
        <taxon>Trichoderma</taxon>
    </lineage>
</organism>
<evidence type="ECO:0000313" key="2">
    <source>
        <dbReference type="Proteomes" id="UP000240493"/>
    </source>
</evidence>
<dbReference type="OrthoDB" id="5088056at2759"/>
<dbReference type="Proteomes" id="UP000240493">
    <property type="component" value="Unassembled WGS sequence"/>
</dbReference>
<reference evidence="1 2" key="1">
    <citation type="submission" date="2016-07" db="EMBL/GenBank/DDBJ databases">
        <title>Multiple horizontal gene transfer events from other fungi enriched the ability of initially mycotrophic Trichoderma (Ascomycota) to feed on dead plant biomass.</title>
        <authorList>
            <consortium name="DOE Joint Genome Institute"/>
            <person name="Aerts A."/>
            <person name="Atanasova L."/>
            <person name="Chenthamara K."/>
            <person name="Zhang J."/>
            <person name="Grujic M."/>
            <person name="Henrissat B."/>
            <person name="Kuo A."/>
            <person name="Salamov A."/>
            <person name="Lipzen A."/>
            <person name="Labutti K."/>
            <person name="Barry K."/>
            <person name="Miao Y."/>
            <person name="Rahimi M.J."/>
            <person name="Shen Q."/>
            <person name="Grigoriev I.V."/>
            <person name="Kubicek C.P."/>
            <person name="Druzhinina I.S."/>
        </authorList>
    </citation>
    <scope>NUCLEOTIDE SEQUENCE [LARGE SCALE GENOMIC DNA]</scope>
    <source>
        <strain evidence="1 2">CBS 433.97</strain>
    </source>
</reference>
<gene>
    <name evidence="1" type="ORF">M441DRAFT_59145</name>
</gene>
<sequence>MPLEQLNLAGGIVIEGYQGPTPQRQHKNTDEQAWKELDQSIPDSEEKWKDSRKYTFNDTPRMIALVREAIDPLLKHNPDFIVDANRRIGMIQRIILLAAHEVIRTKAQDADSFYYYVRQLLSRRSKPLKKDTLNKKAREVRKLIEEMDKLYKDKLRSRSFEAILLYAPLIPRYLEKYMNDTERFTKCFRKCKPLGENLTEIQVSLPLYIPFFVCYLLTHRKEPFSLRYHISALLIYIF</sequence>
<dbReference type="AlphaFoldDB" id="A0A2T3Z6F9"/>
<accession>A0A2T3Z6F9</accession>
<proteinExistence type="predicted"/>